<dbReference type="CDD" id="cd09632">
    <property type="entry name" value="PliI_like"/>
    <property type="match status" value="1"/>
</dbReference>
<feature type="chain" id="PRO_5008043065" description="PliI/PliC-like inhibitor of I-type lysozyme" evidence="1">
    <location>
        <begin position="25"/>
        <end position="150"/>
    </location>
</feature>
<evidence type="ECO:0000313" key="3">
    <source>
        <dbReference type="Proteomes" id="UP000078435"/>
    </source>
</evidence>
<gene>
    <name evidence="2" type="ORF">LCR_12415</name>
</gene>
<evidence type="ECO:0000313" key="2">
    <source>
        <dbReference type="EMBL" id="KXU80879.1"/>
    </source>
</evidence>
<dbReference type="InterPro" id="IPR038643">
    <property type="entry name" value="PliI_sf"/>
</dbReference>
<dbReference type="AlphaFoldDB" id="A0A175VK80"/>
<dbReference type="Proteomes" id="UP000078435">
    <property type="component" value="Unassembled WGS sequence"/>
</dbReference>
<proteinExistence type="predicted"/>
<name>A0A175VK80_AEREN</name>
<dbReference type="RefSeq" id="WP_026457406.1">
    <property type="nucleotide sequence ID" value="NZ_JMGO02000003.1"/>
</dbReference>
<reference evidence="2 3" key="1">
    <citation type="submission" date="2016-02" db="EMBL/GenBank/DDBJ databases">
        <title>Draft genome sequence of Aeromonas trota strain 1999lcr isolated from cerebrospinal fluid (CSF).</title>
        <authorList>
            <person name="Dallagassa C.B."/>
            <person name="Prediger K.C."/>
            <person name="Weiss V.A."/>
            <person name="Assis F.E."/>
            <person name="Baura V."/>
            <person name="Cruz L.M."/>
            <person name="Souza E.M."/>
            <person name="Pedrosa F.O."/>
            <person name="Fadel-Picheth C.M."/>
        </authorList>
    </citation>
    <scope>NUCLEOTIDE SEQUENCE [LARGE SCALE GENOMIC DNA]</scope>
    <source>
        <strain evidence="2 3">1999lcr</strain>
    </source>
</reference>
<evidence type="ECO:0000256" key="1">
    <source>
        <dbReference type="SAM" id="SignalP"/>
    </source>
</evidence>
<dbReference type="OrthoDB" id="8455654at2"/>
<sequence length="150" mass="16214">MKNRMMALGLLALPLFALPMVAQGAERASRQLTLPSGQVLVVNEGRGEPASIGSYDVRLYTGANPQFPLDQFVEGKVLPREGSIRELKLLDLNGDKQPELVVIMESAGSGSYLSGDAFTIGPQGELELFHQIRDLPPGEDIIKALKSPQD</sequence>
<protein>
    <recommendedName>
        <fullName evidence="4">PliI/PliC-like inhibitor of I-type lysozyme</fullName>
    </recommendedName>
</protein>
<comment type="caution">
    <text evidence="2">The sequence shown here is derived from an EMBL/GenBank/DDBJ whole genome shotgun (WGS) entry which is preliminary data.</text>
</comment>
<dbReference type="Pfam" id="PF16743">
    <property type="entry name" value="PliI"/>
    <property type="match status" value="1"/>
</dbReference>
<dbReference type="Gene3D" id="2.40.128.460">
    <property type="entry name" value="Periplasmic lysozyme inhibitor of I-type lysozyme"/>
    <property type="match status" value="1"/>
</dbReference>
<dbReference type="InterPro" id="IPR031948">
    <property type="entry name" value="PliI"/>
</dbReference>
<feature type="signal peptide" evidence="1">
    <location>
        <begin position="1"/>
        <end position="24"/>
    </location>
</feature>
<keyword evidence="1" id="KW-0732">Signal</keyword>
<dbReference type="EMBL" id="JMGO02000003">
    <property type="protein sequence ID" value="KXU80879.1"/>
    <property type="molecule type" value="Genomic_DNA"/>
</dbReference>
<organism evidence="2 3">
    <name type="scientific">Aeromonas enteropelogenes</name>
    <name type="common">Aeromonas trota</name>
    <dbReference type="NCBI Taxonomy" id="29489"/>
    <lineage>
        <taxon>Bacteria</taxon>
        <taxon>Pseudomonadati</taxon>
        <taxon>Pseudomonadota</taxon>
        <taxon>Gammaproteobacteria</taxon>
        <taxon>Aeromonadales</taxon>
        <taxon>Aeromonadaceae</taxon>
        <taxon>Aeromonas</taxon>
    </lineage>
</organism>
<evidence type="ECO:0008006" key="4">
    <source>
        <dbReference type="Google" id="ProtNLM"/>
    </source>
</evidence>
<accession>A0A175VK80</accession>